<feature type="transmembrane region" description="Helical" evidence="1">
    <location>
        <begin position="15"/>
        <end position="35"/>
    </location>
</feature>
<protein>
    <recommendedName>
        <fullName evidence="4">Protein kinase domain-containing protein</fullName>
    </recommendedName>
</protein>
<dbReference type="AlphaFoldDB" id="A0A6A5BNP9"/>
<comment type="caution">
    <text evidence="2">The sequence shown here is derived from an EMBL/GenBank/DDBJ whole genome shotgun (WGS) entry which is preliminary data.</text>
</comment>
<reference evidence="2 3" key="1">
    <citation type="journal article" date="2019" name="Sci. Rep.">
        <title>Nanopore sequencing improves the draft genome of the human pathogenic amoeba Naegleria fowleri.</title>
        <authorList>
            <person name="Liechti N."/>
            <person name="Schurch N."/>
            <person name="Bruggmann R."/>
            <person name="Wittwer M."/>
        </authorList>
    </citation>
    <scope>NUCLEOTIDE SEQUENCE [LARGE SCALE GENOMIC DNA]</scope>
    <source>
        <strain evidence="2 3">ATCC 30894</strain>
    </source>
</reference>
<dbReference type="InterPro" id="IPR011009">
    <property type="entry name" value="Kinase-like_dom_sf"/>
</dbReference>
<evidence type="ECO:0000313" key="2">
    <source>
        <dbReference type="EMBL" id="KAF0975788.1"/>
    </source>
</evidence>
<keyword evidence="1" id="KW-0472">Membrane</keyword>
<dbReference type="SUPFAM" id="SSF56112">
    <property type="entry name" value="Protein kinase-like (PK-like)"/>
    <property type="match status" value="1"/>
</dbReference>
<dbReference type="VEuPathDB" id="AmoebaDB:NF0059050"/>
<name>A0A6A5BNP9_NAEFO</name>
<dbReference type="Proteomes" id="UP000444721">
    <property type="component" value="Unassembled WGS sequence"/>
</dbReference>
<dbReference type="OMA" id="QDENSSW"/>
<dbReference type="OrthoDB" id="10045021at2759"/>
<dbReference type="RefSeq" id="XP_044560501.1">
    <property type="nucleotide sequence ID" value="XM_044708605.1"/>
</dbReference>
<evidence type="ECO:0000313" key="3">
    <source>
        <dbReference type="Proteomes" id="UP000444721"/>
    </source>
</evidence>
<dbReference type="VEuPathDB" id="AmoebaDB:NfTy_051750"/>
<proteinExistence type="predicted"/>
<keyword evidence="1" id="KW-1133">Transmembrane helix</keyword>
<gene>
    <name evidence="2" type="ORF">FDP41_005115</name>
</gene>
<evidence type="ECO:0008006" key="4">
    <source>
        <dbReference type="Google" id="ProtNLM"/>
    </source>
</evidence>
<evidence type="ECO:0000256" key="1">
    <source>
        <dbReference type="SAM" id="Phobius"/>
    </source>
</evidence>
<organism evidence="2 3">
    <name type="scientific">Naegleria fowleri</name>
    <name type="common">Brain eating amoeba</name>
    <dbReference type="NCBI Taxonomy" id="5763"/>
    <lineage>
        <taxon>Eukaryota</taxon>
        <taxon>Discoba</taxon>
        <taxon>Heterolobosea</taxon>
        <taxon>Tetramitia</taxon>
        <taxon>Eutetramitia</taxon>
        <taxon>Vahlkampfiidae</taxon>
        <taxon>Naegleria</taxon>
    </lineage>
</organism>
<dbReference type="VEuPathDB" id="AmoebaDB:FDP41_005115"/>
<keyword evidence="1" id="KW-0812">Transmembrane</keyword>
<keyword evidence="3" id="KW-1185">Reference proteome</keyword>
<sequence>MGNSNSLPFVLRPEFIVPVLIVILVFVLCVLLLVYRFITRRRRRDGNSEPLWLLATGGLFRKSSRHSQSLNDEVEETLPLASSKNLSGYYNQPHHHHQQDENSSWLEGFSNLFTPRSSKRTGEHSEENFTVSSELLFQVKLFLRTTDYELVEKKEILKLLLDSKKTHTKNTPFKTFVFCEHVSSKNTLATVICTSTMNQPFSLMTDLTCKRAFLQFMTGLGQLSPYILNVIHIDLDGQGKCFTLVPHMSEGSLFDLLEKTKRENPNIQSFMDPDSISQLSGQILCALKALQLIGVEFTHLSTKNILIEKANDISSSVPYTCKLSCLEDQFLLFSRNTFSNSAKNVVEAFGFVLYEMCTGIPCKAATDINLDRVLYASFRKILHDIFPFSLTHESSSSSQTQIPNVTLDQLLNDEAFYCDPNVLASMKNQEVQMGSGLKALLEKLHQYQTQTKRVQITH</sequence>
<dbReference type="EMBL" id="VFQX01000043">
    <property type="protein sequence ID" value="KAF0975788.1"/>
    <property type="molecule type" value="Genomic_DNA"/>
</dbReference>
<dbReference type="GeneID" id="68112333"/>
<dbReference type="Gene3D" id="1.10.510.10">
    <property type="entry name" value="Transferase(Phosphotransferase) domain 1"/>
    <property type="match status" value="1"/>
</dbReference>
<accession>A0A6A5BNP9</accession>